<dbReference type="Gene3D" id="1.10.287.130">
    <property type="match status" value="1"/>
</dbReference>
<dbReference type="InterPro" id="IPR041664">
    <property type="entry name" value="AAA_16"/>
</dbReference>
<dbReference type="Pfam" id="PF13185">
    <property type="entry name" value="GAF_2"/>
    <property type="match status" value="1"/>
</dbReference>
<evidence type="ECO:0000256" key="9">
    <source>
        <dbReference type="SAM" id="Coils"/>
    </source>
</evidence>
<dbReference type="CDD" id="cd00082">
    <property type="entry name" value="HisKA"/>
    <property type="match status" value="1"/>
</dbReference>
<dbReference type="InterPro" id="IPR003661">
    <property type="entry name" value="HisK_dim/P_dom"/>
</dbReference>
<dbReference type="SUPFAM" id="SSF55874">
    <property type="entry name" value="ATPase domain of HSP90 chaperone/DNA topoisomerase II/histidine kinase"/>
    <property type="match status" value="1"/>
</dbReference>
<evidence type="ECO:0000256" key="3">
    <source>
        <dbReference type="ARBA" id="ARBA00022553"/>
    </source>
</evidence>
<evidence type="ECO:0000256" key="7">
    <source>
        <dbReference type="PROSITE-ProRule" id="PRU00110"/>
    </source>
</evidence>
<dbReference type="SUPFAM" id="SSF47226">
    <property type="entry name" value="Histidine-containing phosphotransfer domain, HPT domain"/>
    <property type="match status" value="1"/>
</dbReference>
<dbReference type="InterPro" id="IPR005467">
    <property type="entry name" value="His_kinase_dom"/>
</dbReference>
<keyword evidence="4" id="KW-0808">Transferase</keyword>
<evidence type="ECO:0000256" key="6">
    <source>
        <dbReference type="ARBA" id="ARBA00023012"/>
    </source>
</evidence>
<evidence type="ECO:0000259" key="13">
    <source>
        <dbReference type="PROSITE" id="PS50894"/>
    </source>
</evidence>
<keyword evidence="9" id="KW-0175">Coiled coil</keyword>
<dbReference type="PANTHER" id="PTHR45339:SF3">
    <property type="entry name" value="HISTIDINE KINASE"/>
    <property type="match status" value="1"/>
</dbReference>
<dbReference type="EMBL" id="JAFKCS010000004">
    <property type="protein sequence ID" value="MBN7819410.1"/>
    <property type="molecule type" value="Genomic_DNA"/>
</dbReference>
<reference evidence="14 15" key="1">
    <citation type="submission" date="2021-03" db="EMBL/GenBank/DDBJ databases">
        <title>novel species isolated from a fishpond in China.</title>
        <authorList>
            <person name="Lu H."/>
            <person name="Cai Z."/>
        </authorList>
    </citation>
    <scope>NUCLEOTIDE SEQUENCE [LARGE SCALE GENOMIC DNA]</scope>
    <source>
        <strain evidence="14 15">Y57</strain>
    </source>
</reference>
<evidence type="ECO:0000259" key="11">
    <source>
        <dbReference type="PROSITE" id="PS50109"/>
    </source>
</evidence>
<accession>A0ABS3CQS9</accession>
<dbReference type="Gene3D" id="3.40.50.2300">
    <property type="match status" value="2"/>
</dbReference>
<gene>
    <name evidence="14" type="ORF">J0A65_06010</name>
</gene>
<dbReference type="InterPro" id="IPR004358">
    <property type="entry name" value="Sig_transdc_His_kin-like_C"/>
</dbReference>
<evidence type="ECO:0000313" key="14">
    <source>
        <dbReference type="EMBL" id="MBN7819410.1"/>
    </source>
</evidence>
<dbReference type="Pfam" id="PF00069">
    <property type="entry name" value="Pkinase"/>
    <property type="match status" value="1"/>
</dbReference>
<protein>
    <recommendedName>
        <fullName evidence="2">histidine kinase</fullName>
        <ecNumber evidence="2">2.7.13.3</ecNumber>
    </recommendedName>
</protein>
<dbReference type="Gene3D" id="1.10.510.10">
    <property type="entry name" value="Transferase(Phosphotransferase) domain 1"/>
    <property type="match status" value="1"/>
</dbReference>
<dbReference type="Pfam" id="PF01627">
    <property type="entry name" value="Hpt"/>
    <property type="match status" value="1"/>
</dbReference>
<dbReference type="Gene3D" id="3.30.450.40">
    <property type="match status" value="1"/>
</dbReference>
<evidence type="ECO:0000256" key="4">
    <source>
        <dbReference type="ARBA" id="ARBA00022679"/>
    </source>
</evidence>
<dbReference type="PROSITE" id="PS50894">
    <property type="entry name" value="HPT"/>
    <property type="match status" value="1"/>
</dbReference>
<dbReference type="InterPro" id="IPR001789">
    <property type="entry name" value="Sig_transdc_resp-reg_receiver"/>
</dbReference>
<comment type="caution">
    <text evidence="14">The sequence shown here is derived from an EMBL/GenBank/DDBJ whole genome shotgun (WGS) entry which is preliminary data.</text>
</comment>
<feature type="domain" description="Histidine kinase" evidence="11">
    <location>
        <begin position="1474"/>
        <end position="1695"/>
    </location>
</feature>
<comment type="catalytic activity">
    <reaction evidence="1">
        <text>ATP + protein L-histidine = ADP + protein N-phospho-L-histidine.</text>
        <dbReference type="EC" id="2.7.13.3"/>
    </reaction>
</comment>
<dbReference type="InterPro" id="IPR000719">
    <property type="entry name" value="Prot_kinase_dom"/>
</dbReference>
<dbReference type="SMART" id="SM00387">
    <property type="entry name" value="HATPase_c"/>
    <property type="match status" value="1"/>
</dbReference>
<sequence>MEKFNEYTSLSELPALNFHLKLFKAVAPSGEKVFIKQRINGASSSQVPETKLPQFSFSPTKLTSFVEAGHYIEVLAMSDNRLDLWQFSARIDAQDVGTRLQAMVSIASALEEIHKHKLICGYLNPRAIYWSENGENLSVIDLGYPSVVSQISRQDPKTQIDINQLRAMAPESTGRVNCPMDNRSDLYSLGTLCYFLASGHFPFETDDGIELIHAHIASAPPSLRELNPSLPVQLCKIVSRLLSKNPNDRYGDIRGVVEDLARCLSCWQQTASIPSFPLSVATGSQRLHFSNKLYGRDEQVNHLLSAFQQMQLQGLSRLVCVKGYSGIGKSAIIDQLDHPKTLKKAYFIRGKCEQYQRDGLFGAVMEALSDLAEQLLLEDVQQLTHWQNTLKAAAGDDAYLLSAFMPQWQPITGSASNSLSNDYQDARFSKLLVRIFKAFAQQNRPVVIFLDDMQWTDTASLKLLEELFKDKQISNLLVILAYRDNEVVEPHPLLHSIKQISDQGGQIEYIQVSPLPPESITELLADTLDQSPETLAPLATLLMRKTNGNPFFVRQFLLALHDQSLLTRNDSGHWCWNIKDIEQQKITDNLVELTTQRFARLTRTSKALLGVAALLGGNIQCDLLAALLNLSTIELENHIAEIVDEGIMTAFTDSKGTRIVSLRFNHDRLQQTAFKLNDANARRHIHLAIGNYYLEHYSETQQAELVLDFVGHLNAAADLYLVDRDKFPLAEFNLLAGEKALAANAYAAARAYLELAASFLEDSDWSLHYALCFRICQALASSFYLTQAYEEANHLCQFLIEQVQTLKDKLRVTKLQLLILFGQNQLAEVYQLGAQVLMEAGFDIRDPSGIGALYLDLEHLYDKHNIHALLAKPALTDETLQLAIEVLNVLSTAAFILGPEHYLMVTHAMVELSVTQGNSAPASRAFGSHAIILCGAFGQYQQALQFANLAIEVDQQYQHRYTPEVQFQKAAAVLPWVAPLSDSLERLESNIYVAMDDANIEFAVHSALFYSFYLCLSGTPLDRVISQMDKYARFIADKRIPYNLEFINLWRQCVINLRSDEGQPLLLCGSAFDETHQLEALEQTENLTILFCYHCAKLILAYLHDDLELATKHYRLAEPLAAVAFSLYHQTEFHLFAALLAARLSQSKEDEWHQILISKRALINNWANSTPDNHLHKVMLLDAELARLGRQADGWQKYETAIVAAQQAGFLQHKAIAEERYADFWTQMGNPDFARHQQSKAYQSYQLWGANSKARHMRVRLGNVLTTEISNLQHNDDVDLASILKASETLSGKVNLRAYLDRMIHIIVENAGAQSGSLLFVDDENLLKNRAGYPELRHQDDLPQSLLTLVSRTLKPKLVNDLSQAGSLSKDPYLQRKRPQSLLCIPIIVAGNYRGILYLEHFSMTGAFPFDRVNVLQLLANQTAVMFDNTRLYHKVSEANRNLERKVQQRTAELAASKLKAEEATQAKSSFLAKMSHEIRTPINAVIGLSRLAMKTELDKEQLDYINNIQESGETLLSLVNDILDFSKIEAGKMIIEHCSFSLNKLLQRSINLNAFRAHSKGLELLCDVDRDLPDSLLGDPLRIQQILVNLLSNAIKFTEHGLVHLRITGQIGDDANLLLRISVRDTGIGMTEEQQSRLFQSFTQADDSVTRKYGGSGLGLTISKQLCELMHGQIWLESELGIGSTFHVSLPLQRANQSEIQPSCCSAKHIAQMRVLVVDDVPLARKLLLGLLDELGIKADQADSGTQAIEMVRQAAMEKRHYHTILMDWRMPNMDGIEASRRIQQLGLTNSPRVLMVTAYDKQDARKQLGDTQIIQFLEKPVNHSTLVDALTNVLAGQHQLSPPESTKEFVGIPDLSRYRILLVEDNAINRQVAVGLLKDTGVKIDTAENGLVALEKLQKHDFDLVLMDIQMPHMDGLTATNLIRHQLKLTELPVIAMTAHVMEADRQKSLEVGMNEHICKPLDPDSLFQVLVAQLQASPSLQPLETVAAKLIADTPELTQISRIKQLNCKKAIDNMSGKSQLYLSLLHDFYHEQQETAVQLQQLMLAGKLDELLHLVHSLKSTSAYIGAFEISKLCGELESLLLKKSCDERALTTICQMLEQLLDDLSPYYALNQGEQSVQRFNTEQFRQELNLLLPLLQQSDFAAEQYLANLINLAQDTPFAEQLAGISQKVGEIEYEKAARMAGQLIEQLNRS</sequence>
<dbReference type="InterPro" id="IPR011009">
    <property type="entry name" value="Kinase-like_dom_sf"/>
</dbReference>
<dbReference type="InterPro" id="IPR027417">
    <property type="entry name" value="P-loop_NTPase"/>
</dbReference>
<evidence type="ECO:0000256" key="5">
    <source>
        <dbReference type="ARBA" id="ARBA00022777"/>
    </source>
</evidence>
<evidence type="ECO:0000313" key="15">
    <source>
        <dbReference type="Proteomes" id="UP000663992"/>
    </source>
</evidence>
<dbReference type="Pfam" id="PF02518">
    <property type="entry name" value="HATPase_c"/>
    <property type="match status" value="1"/>
</dbReference>
<dbReference type="SMART" id="SM00220">
    <property type="entry name" value="S_TKc"/>
    <property type="match status" value="1"/>
</dbReference>
<dbReference type="InterPro" id="IPR036097">
    <property type="entry name" value="HisK_dim/P_sf"/>
</dbReference>
<dbReference type="InterPro" id="IPR003018">
    <property type="entry name" value="GAF"/>
</dbReference>
<dbReference type="PROSITE" id="PS50109">
    <property type="entry name" value="HIS_KIN"/>
    <property type="match status" value="1"/>
</dbReference>
<dbReference type="InterPro" id="IPR036890">
    <property type="entry name" value="HATPase_C_sf"/>
</dbReference>
<evidence type="ECO:0000256" key="2">
    <source>
        <dbReference type="ARBA" id="ARBA00012438"/>
    </source>
</evidence>
<dbReference type="RefSeq" id="WP_206593238.1">
    <property type="nucleotide sequence ID" value="NZ_JAFKCS010000004.1"/>
</dbReference>
<organism evidence="14 15">
    <name type="scientific">Bowmanella yangjiangensis</name>
    <dbReference type="NCBI Taxonomy" id="2811230"/>
    <lineage>
        <taxon>Bacteria</taxon>
        <taxon>Pseudomonadati</taxon>
        <taxon>Pseudomonadota</taxon>
        <taxon>Gammaproteobacteria</taxon>
        <taxon>Alteromonadales</taxon>
        <taxon>Alteromonadaceae</taxon>
        <taxon>Bowmanella</taxon>
    </lineage>
</organism>
<dbReference type="SUPFAM" id="SSF56112">
    <property type="entry name" value="Protein kinase-like (PK-like)"/>
    <property type="match status" value="1"/>
</dbReference>
<dbReference type="Gene3D" id="1.20.120.160">
    <property type="entry name" value="HPT domain"/>
    <property type="match status" value="1"/>
</dbReference>
<dbReference type="SMART" id="SM00448">
    <property type="entry name" value="REC"/>
    <property type="match status" value="2"/>
</dbReference>
<dbReference type="SMART" id="SM00388">
    <property type="entry name" value="HisKA"/>
    <property type="match status" value="1"/>
</dbReference>
<dbReference type="Pfam" id="PF00072">
    <property type="entry name" value="Response_reg"/>
    <property type="match status" value="2"/>
</dbReference>
<dbReference type="CDD" id="cd16922">
    <property type="entry name" value="HATPase_EvgS-ArcB-TorS-like"/>
    <property type="match status" value="1"/>
</dbReference>
<dbReference type="Proteomes" id="UP000663992">
    <property type="component" value="Unassembled WGS sequence"/>
</dbReference>
<feature type="modified residue" description="Phosphohistidine" evidence="7">
    <location>
        <position position="2060"/>
    </location>
</feature>
<feature type="domain" description="Response regulatory" evidence="12">
    <location>
        <begin position="1715"/>
        <end position="1836"/>
    </location>
</feature>
<evidence type="ECO:0000259" key="12">
    <source>
        <dbReference type="PROSITE" id="PS50110"/>
    </source>
</evidence>
<keyword evidence="15" id="KW-1185">Reference proteome</keyword>
<name>A0ABS3CQS9_9ALTE</name>
<dbReference type="Pfam" id="PF00512">
    <property type="entry name" value="HisKA"/>
    <property type="match status" value="1"/>
</dbReference>
<dbReference type="SUPFAM" id="SSF52172">
    <property type="entry name" value="CheY-like"/>
    <property type="match status" value="2"/>
</dbReference>
<feature type="domain" description="Protein kinase" evidence="10">
    <location>
        <begin position="1"/>
        <end position="261"/>
    </location>
</feature>
<keyword evidence="3 8" id="KW-0597">Phosphoprotein</keyword>
<feature type="domain" description="HPt" evidence="13">
    <location>
        <begin position="2021"/>
        <end position="2112"/>
    </location>
</feature>
<dbReference type="SUPFAM" id="SSF52540">
    <property type="entry name" value="P-loop containing nucleoside triphosphate hydrolases"/>
    <property type="match status" value="1"/>
</dbReference>
<dbReference type="InterPro" id="IPR003594">
    <property type="entry name" value="HATPase_dom"/>
</dbReference>
<evidence type="ECO:0000256" key="1">
    <source>
        <dbReference type="ARBA" id="ARBA00000085"/>
    </source>
</evidence>
<dbReference type="SMART" id="SM00065">
    <property type="entry name" value="GAF"/>
    <property type="match status" value="1"/>
</dbReference>
<feature type="coiled-coil region" evidence="9">
    <location>
        <begin position="1433"/>
        <end position="1460"/>
    </location>
</feature>
<dbReference type="InterPro" id="IPR029016">
    <property type="entry name" value="GAF-like_dom_sf"/>
</dbReference>
<dbReference type="InterPro" id="IPR008207">
    <property type="entry name" value="Sig_transdc_His_kin_Hpt_dom"/>
</dbReference>
<dbReference type="InterPro" id="IPR011006">
    <property type="entry name" value="CheY-like_superfamily"/>
</dbReference>
<dbReference type="SUPFAM" id="SSF55781">
    <property type="entry name" value="GAF domain-like"/>
    <property type="match status" value="1"/>
</dbReference>
<dbReference type="PRINTS" id="PR00344">
    <property type="entry name" value="BCTRLSENSOR"/>
</dbReference>
<proteinExistence type="predicted"/>
<dbReference type="Gene3D" id="3.30.565.10">
    <property type="entry name" value="Histidine kinase-like ATPase, C-terminal domain"/>
    <property type="match status" value="1"/>
</dbReference>
<evidence type="ECO:0000259" key="10">
    <source>
        <dbReference type="PROSITE" id="PS50011"/>
    </source>
</evidence>
<dbReference type="Pfam" id="PF13191">
    <property type="entry name" value="AAA_16"/>
    <property type="match status" value="1"/>
</dbReference>
<dbReference type="SUPFAM" id="SSF47384">
    <property type="entry name" value="Homodimeric domain of signal transducing histidine kinase"/>
    <property type="match status" value="1"/>
</dbReference>
<dbReference type="CDD" id="cd00088">
    <property type="entry name" value="HPT"/>
    <property type="match status" value="1"/>
</dbReference>
<evidence type="ECO:0000256" key="8">
    <source>
        <dbReference type="PROSITE-ProRule" id="PRU00169"/>
    </source>
</evidence>
<feature type="modified residue" description="4-aspartylphosphate" evidence="8">
    <location>
        <position position="1769"/>
    </location>
</feature>
<dbReference type="PROSITE" id="PS50110">
    <property type="entry name" value="RESPONSE_REGULATORY"/>
    <property type="match status" value="2"/>
</dbReference>
<dbReference type="EC" id="2.7.13.3" evidence="2"/>
<dbReference type="CDD" id="cd17546">
    <property type="entry name" value="REC_hyHK_CKI1_RcsC-like"/>
    <property type="match status" value="2"/>
</dbReference>
<dbReference type="PROSITE" id="PS50011">
    <property type="entry name" value="PROTEIN_KINASE_DOM"/>
    <property type="match status" value="1"/>
</dbReference>
<dbReference type="InterPro" id="IPR036641">
    <property type="entry name" value="HPT_dom_sf"/>
</dbReference>
<dbReference type="PANTHER" id="PTHR45339">
    <property type="entry name" value="HYBRID SIGNAL TRANSDUCTION HISTIDINE KINASE J"/>
    <property type="match status" value="1"/>
</dbReference>
<keyword evidence="5" id="KW-0418">Kinase</keyword>
<dbReference type="Gene3D" id="3.40.50.300">
    <property type="entry name" value="P-loop containing nucleotide triphosphate hydrolases"/>
    <property type="match status" value="1"/>
</dbReference>
<feature type="modified residue" description="4-aspartylphosphate" evidence="8">
    <location>
        <position position="1910"/>
    </location>
</feature>
<feature type="domain" description="Response regulatory" evidence="12">
    <location>
        <begin position="1861"/>
        <end position="1977"/>
    </location>
</feature>
<keyword evidence="6" id="KW-0902">Two-component regulatory system</keyword>